<gene>
    <name evidence="2" type="ORF">Ciccas_007216</name>
</gene>
<dbReference type="Proteomes" id="UP001626550">
    <property type="component" value="Unassembled WGS sequence"/>
</dbReference>
<proteinExistence type="predicted"/>
<feature type="compositionally biased region" description="Low complexity" evidence="1">
    <location>
        <begin position="142"/>
        <end position="151"/>
    </location>
</feature>
<dbReference type="EMBL" id="JBJKFK010001076">
    <property type="protein sequence ID" value="KAL3314170.1"/>
    <property type="molecule type" value="Genomic_DNA"/>
</dbReference>
<organism evidence="2 3">
    <name type="scientific">Cichlidogyrus casuarinus</name>
    <dbReference type="NCBI Taxonomy" id="1844966"/>
    <lineage>
        <taxon>Eukaryota</taxon>
        <taxon>Metazoa</taxon>
        <taxon>Spiralia</taxon>
        <taxon>Lophotrochozoa</taxon>
        <taxon>Platyhelminthes</taxon>
        <taxon>Monogenea</taxon>
        <taxon>Monopisthocotylea</taxon>
        <taxon>Dactylogyridea</taxon>
        <taxon>Ancyrocephalidae</taxon>
        <taxon>Cichlidogyrus</taxon>
    </lineage>
</organism>
<keyword evidence="3" id="KW-1185">Reference proteome</keyword>
<protein>
    <submittedName>
        <fullName evidence="2">Uncharacterized protein</fullName>
    </submittedName>
</protein>
<comment type="caution">
    <text evidence="2">The sequence shown here is derived from an EMBL/GenBank/DDBJ whole genome shotgun (WGS) entry which is preliminary data.</text>
</comment>
<reference evidence="2 3" key="1">
    <citation type="submission" date="2024-11" db="EMBL/GenBank/DDBJ databases">
        <title>Adaptive evolution of stress response genes in parasites aligns with host niche diversity.</title>
        <authorList>
            <person name="Hahn C."/>
            <person name="Resl P."/>
        </authorList>
    </citation>
    <scope>NUCLEOTIDE SEQUENCE [LARGE SCALE GENOMIC DNA]</scope>
    <source>
        <strain evidence="2">EGGRZ-B1_66</strain>
        <tissue evidence="2">Body</tissue>
    </source>
</reference>
<feature type="region of interest" description="Disordered" evidence="1">
    <location>
        <begin position="135"/>
        <end position="168"/>
    </location>
</feature>
<sequence>MQLRFPNRPSDSHAQDALTTLINTLNLDLVLLKQAYKKLLDCFVPGTTTLVPSLKSVDYEMEMNQSGASNVPTLTASACEASLSTSELETSQRLQESQLDVSAPLADSTSLANSTDKELVSRVISEFISPKDGLGDRLHGTSANSSSSAPSLHLTEEPGAAFSSPVSDNQSKNVQAVGQYIPAVARPSYPQLQRKQLACVPAVGYPSALGPRLIRVPACATHGPASMCAVEQQNGALNSFCLACQQRCNLYAFVPRVVSHSFN</sequence>
<dbReference type="AlphaFoldDB" id="A0ABD2Q3U2"/>
<evidence type="ECO:0000313" key="2">
    <source>
        <dbReference type="EMBL" id="KAL3314170.1"/>
    </source>
</evidence>
<evidence type="ECO:0000313" key="3">
    <source>
        <dbReference type="Proteomes" id="UP001626550"/>
    </source>
</evidence>
<evidence type="ECO:0000256" key="1">
    <source>
        <dbReference type="SAM" id="MobiDB-lite"/>
    </source>
</evidence>
<name>A0ABD2Q3U2_9PLAT</name>
<accession>A0ABD2Q3U2</accession>